<accession>A0ABM1L230</accession>
<feature type="region of interest" description="Disordered" evidence="9">
    <location>
        <begin position="28"/>
        <end position="70"/>
    </location>
</feature>
<dbReference type="InterPro" id="IPR029156">
    <property type="entry name" value="CTC1"/>
</dbReference>
<evidence type="ECO:0000256" key="3">
    <source>
        <dbReference type="ARBA" id="ARBA00006332"/>
    </source>
</evidence>
<dbReference type="Proteomes" id="UP000694871">
    <property type="component" value="Unplaced"/>
</dbReference>
<dbReference type="GeneID" id="107121594"/>
<proteinExistence type="inferred from homology"/>
<gene>
    <name evidence="11" type="primary">LOC107121594</name>
</gene>
<evidence type="ECO:0000256" key="6">
    <source>
        <dbReference type="ARBA" id="ARBA00022895"/>
    </source>
</evidence>
<evidence type="ECO:0000313" key="10">
    <source>
        <dbReference type="Proteomes" id="UP000694871"/>
    </source>
</evidence>
<evidence type="ECO:0000256" key="7">
    <source>
        <dbReference type="ARBA" id="ARBA00023125"/>
    </source>
</evidence>
<keyword evidence="6" id="KW-0779">Telomere</keyword>
<evidence type="ECO:0000256" key="2">
    <source>
        <dbReference type="ARBA" id="ARBA00004574"/>
    </source>
</evidence>
<evidence type="ECO:0000313" key="11">
    <source>
        <dbReference type="RefSeq" id="XP_015280017.1"/>
    </source>
</evidence>
<comment type="similarity">
    <text evidence="3">Belongs to the CTC1 family.</text>
</comment>
<keyword evidence="7" id="KW-0238">DNA-binding</keyword>
<organism evidence="10 11">
    <name type="scientific">Gekko japonicus</name>
    <name type="common">Schlegel's Japanese gecko</name>
    <dbReference type="NCBI Taxonomy" id="146911"/>
    <lineage>
        <taxon>Eukaryota</taxon>
        <taxon>Metazoa</taxon>
        <taxon>Chordata</taxon>
        <taxon>Craniata</taxon>
        <taxon>Vertebrata</taxon>
        <taxon>Euteleostomi</taxon>
        <taxon>Lepidosauria</taxon>
        <taxon>Squamata</taxon>
        <taxon>Bifurcata</taxon>
        <taxon>Gekkota</taxon>
        <taxon>Gekkonidae</taxon>
        <taxon>Gekkoninae</taxon>
        <taxon>Gekko</taxon>
    </lineage>
</organism>
<keyword evidence="8" id="KW-0539">Nucleus</keyword>
<comment type="subcellular location">
    <subcellularLocation>
        <location evidence="2">Chromosome</location>
        <location evidence="2">Telomere</location>
    </subcellularLocation>
    <subcellularLocation>
        <location evidence="1">Nucleus</location>
    </subcellularLocation>
</comment>
<dbReference type="PANTHER" id="PTHR14865:SF2">
    <property type="entry name" value="CST COMPLEX SUBUNIT CTC1"/>
    <property type="match status" value="1"/>
</dbReference>
<dbReference type="Pfam" id="PF15489">
    <property type="entry name" value="CTC1"/>
    <property type="match status" value="1"/>
</dbReference>
<reference evidence="11" key="1">
    <citation type="submission" date="2025-08" db="UniProtKB">
        <authorList>
            <consortium name="RefSeq"/>
        </authorList>
    </citation>
    <scope>IDENTIFICATION</scope>
</reference>
<keyword evidence="10" id="KW-1185">Reference proteome</keyword>
<dbReference type="InterPro" id="IPR042617">
    <property type="entry name" value="CTC1-like"/>
</dbReference>
<keyword evidence="5" id="KW-0158">Chromosome</keyword>
<evidence type="ECO:0000256" key="4">
    <source>
        <dbReference type="ARBA" id="ARBA00016175"/>
    </source>
</evidence>
<evidence type="ECO:0000256" key="8">
    <source>
        <dbReference type="ARBA" id="ARBA00023242"/>
    </source>
</evidence>
<dbReference type="RefSeq" id="XP_015280017.1">
    <property type="nucleotide sequence ID" value="XM_015424531.1"/>
</dbReference>
<sequence>MKVYAGAIETLPSNDGRQAAPFYPSASLWPASGPRQLPPFPRFPALRQMEPPPSPPSPAEGNGVPRGSPRSALERQWLREARDFVRRALLGSGRSEGRAAEEEDPVVTIWRPLSRALSQGGGPEGLPLGYRLISVSELQSQQHQPCFSHLTWSSDEFRKWACDGKGLFPGQEVLQRAHLILVGYLTDGGKDGATDGSLYVRDSTGVLPCEVLHFKLEWLETLLLFPSWTYIPQKSPNRTGYLEILADPVQVMPGPEKRINIPPVLDSGQAALLLSARAECKKVAELNVAGELSRLSTVLCIHQKVFFFLFLKSFRSDACIPVLVQSPHLAWHCVLQLEQGYVVTALKMSSLKASGLRVFVTSSSSHLLPYHAEHVTEEFMDSSSEGSAVLSASPVTCTPLSSSLELGEEVKMLVPEVQGDLLCAAVEFWPRAPTGRVCGGEEVGRRR</sequence>
<dbReference type="PANTHER" id="PTHR14865">
    <property type="entry name" value="CST COMPLEX SUBUNIT CTC1"/>
    <property type="match status" value="1"/>
</dbReference>
<evidence type="ECO:0000256" key="1">
    <source>
        <dbReference type="ARBA" id="ARBA00004123"/>
    </source>
</evidence>
<evidence type="ECO:0000256" key="9">
    <source>
        <dbReference type="SAM" id="MobiDB-lite"/>
    </source>
</evidence>
<protein>
    <recommendedName>
        <fullName evidence="4">CST complex subunit CTC1</fullName>
    </recommendedName>
</protein>
<name>A0ABM1L230_GEKJA</name>
<evidence type="ECO:0000256" key="5">
    <source>
        <dbReference type="ARBA" id="ARBA00022454"/>
    </source>
</evidence>